<accession>A0AAV4LKV5</accession>
<feature type="coiled-coil region" evidence="1">
    <location>
        <begin position="57"/>
        <end position="84"/>
    </location>
</feature>
<gene>
    <name evidence="6" type="ORF">DNHGIG_39390</name>
</gene>
<dbReference type="Pfam" id="PF13817">
    <property type="entry name" value="DDE_Tnp_IS66_C"/>
    <property type="match status" value="1"/>
</dbReference>
<feature type="domain" description="Transposase IS66 central" evidence="2">
    <location>
        <begin position="223"/>
        <end position="508"/>
    </location>
</feature>
<comment type="caution">
    <text evidence="6">The sequence shown here is derived from an EMBL/GenBank/DDBJ whole genome shotgun (WGS) entry which is preliminary data.</text>
</comment>
<dbReference type="Pfam" id="PF13007">
    <property type="entry name" value="LZ_Tnp_IS66"/>
    <property type="match status" value="1"/>
</dbReference>
<name>A0AAV4LKV5_9BACL</name>
<protein>
    <recommendedName>
        <fullName evidence="8">Transposase</fullName>
    </recommendedName>
</protein>
<reference evidence="6" key="1">
    <citation type="journal article" date="2023" name="Int. J. Syst. Evol. Microbiol.">
        <title>Collibacillus ludicampi gen. nov., sp. nov., a new soil bacterium of the family Alicyclobacillaceae.</title>
        <authorList>
            <person name="Jojima T."/>
            <person name="Ioku Y."/>
            <person name="Fukuta Y."/>
            <person name="Shirasaka N."/>
            <person name="Matsumura Y."/>
            <person name="Mori M."/>
        </authorList>
    </citation>
    <scope>NUCLEOTIDE SEQUENCE</scope>
    <source>
        <strain evidence="6">TP075</strain>
    </source>
</reference>
<proteinExistence type="predicted"/>
<dbReference type="Proteomes" id="UP001057291">
    <property type="component" value="Unassembled WGS sequence"/>
</dbReference>
<evidence type="ECO:0000313" key="7">
    <source>
        <dbReference type="Proteomes" id="UP001057291"/>
    </source>
</evidence>
<dbReference type="AlphaFoldDB" id="A0AAV4LKV5"/>
<keyword evidence="7" id="KW-1185">Reference proteome</keyword>
<keyword evidence="1" id="KW-0175">Coiled coil</keyword>
<feature type="domain" description="Transposase IS66 zinc-finger binding" evidence="3">
    <location>
        <begin position="158"/>
        <end position="202"/>
    </location>
</feature>
<dbReference type="InterPro" id="IPR004291">
    <property type="entry name" value="Transposase_IS66_central"/>
</dbReference>
<dbReference type="PANTHER" id="PTHR33678">
    <property type="entry name" value="BLL1576 PROTEIN"/>
    <property type="match status" value="1"/>
</dbReference>
<dbReference type="InterPro" id="IPR039552">
    <property type="entry name" value="IS66_C"/>
</dbReference>
<evidence type="ECO:0000313" key="6">
    <source>
        <dbReference type="EMBL" id="GIM48390.1"/>
    </source>
</evidence>
<feature type="domain" description="Transposase IS66 C-terminal" evidence="5">
    <location>
        <begin position="515"/>
        <end position="555"/>
    </location>
</feature>
<evidence type="ECO:0000259" key="3">
    <source>
        <dbReference type="Pfam" id="PF13005"/>
    </source>
</evidence>
<evidence type="ECO:0000259" key="2">
    <source>
        <dbReference type="Pfam" id="PF03050"/>
    </source>
</evidence>
<evidence type="ECO:0000256" key="1">
    <source>
        <dbReference type="SAM" id="Coils"/>
    </source>
</evidence>
<dbReference type="PANTHER" id="PTHR33678:SF1">
    <property type="entry name" value="BLL1576 PROTEIN"/>
    <property type="match status" value="1"/>
</dbReference>
<evidence type="ECO:0000259" key="4">
    <source>
        <dbReference type="Pfam" id="PF13007"/>
    </source>
</evidence>
<dbReference type="Pfam" id="PF13005">
    <property type="entry name" value="zf-IS66"/>
    <property type="match status" value="1"/>
</dbReference>
<dbReference type="Pfam" id="PF03050">
    <property type="entry name" value="DDE_Tnp_IS66"/>
    <property type="match status" value="1"/>
</dbReference>
<dbReference type="InterPro" id="IPR024463">
    <property type="entry name" value="Transposase_TnpC_homeodom"/>
</dbReference>
<dbReference type="NCBIfam" id="NF033517">
    <property type="entry name" value="transpos_IS66"/>
    <property type="match status" value="1"/>
</dbReference>
<feature type="domain" description="Transposase TnpC homeodomain" evidence="4">
    <location>
        <begin position="80"/>
        <end position="150"/>
    </location>
</feature>
<evidence type="ECO:0000259" key="5">
    <source>
        <dbReference type="Pfam" id="PF13817"/>
    </source>
</evidence>
<dbReference type="EMBL" id="BOQE01000001">
    <property type="protein sequence ID" value="GIM48390.1"/>
    <property type="molecule type" value="Genomic_DNA"/>
</dbReference>
<dbReference type="InterPro" id="IPR052344">
    <property type="entry name" value="Transposase-related"/>
</dbReference>
<dbReference type="InterPro" id="IPR024474">
    <property type="entry name" value="Znf_dom_IS66"/>
</dbReference>
<evidence type="ECO:0008006" key="8">
    <source>
        <dbReference type="Google" id="ProtNLM"/>
    </source>
</evidence>
<sequence>MVYLSNSDKLTLPSLRVRYYDMYTQLDFGIKKRNSRYVVEINSIMKNHTPNPTPTTIEDLQKELDLLKNQIAELTAKLKWYEEQFRLSQQRRFGSSSERTNADQLELFNEAEVEADPTVEEPTLETITYRRSKKRGHRETLLENLPVETIEYRLPSEEQVCSCCGGSLHEMSTEIRQELKIIPAEVKVVKHVRYLYSCRRCERVETSTPIVTASMPAPVFPGSLASASSMAYIMSQKYVESMPLYRQEQQFARLGIELSRQTLANWILYGANTWLSLLYDRMREHLLKRDILHADETTLQVLREPGRAAQTTSYLWLYRTGREDPPIILYDYQTTRASKHPRQFLSGFKGYLHVDGYAGYHGIPDVTLVGCWAHARRKFDEALKALPESKRSSPVAAKEGLTFCNQLFAIERDLKECTPEERYHIRQERSRPVLDAFLAWLRTQKPKVLPKSAFGQAILYCLNQWEKLEAFLQDGRLEIDNNRSERAIKPFVIGRKNWLFSNTPRGAKASAIIYSIIETAKENGLHPYFYLTYLFEKLPNLDMKDKDSLDQLLPWSESLPLEAYDVVILTQSCDLENKKTPWIQVTPVTPLSVMQQHYQQFNDCNNLESIRNGFQHKYHMIAECDEPSHRREIGILDFRNVFTLPFEYVVDFVSRGTPRRRLVSPYKEHLSQAYAKFFMRVGLPSNIPSFKPQKKR</sequence>
<organism evidence="6 7">
    <name type="scientific">Collibacillus ludicampi</name>
    <dbReference type="NCBI Taxonomy" id="2771369"/>
    <lineage>
        <taxon>Bacteria</taxon>
        <taxon>Bacillati</taxon>
        <taxon>Bacillota</taxon>
        <taxon>Bacilli</taxon>
        <taxon>Bacillales</taxon>
        <taxon>Alicyclobacillaceae</taxon>
        <taxon>Collibacillus</taxon>
    </lineage>
</organism>